<dbReference type="PANTHER" id="PTHR12147">
    <property type="entry name" value="METALLOPEPTIDASE M28 FAMILY MEMBER"/>
    <property type="match status" value="1"/>
</dbReference>
<dbReference type="RefSeq" id="WP_344865708.1">
    <property type="nucleotide sequence ID" value="NZ_BAAAZN010000014.1"/>
</dbReference>
<keyword evidence="4" id="KW-1185">Reference proteome</keyword>
<feature type="transmembrane region" description="Helical" evidence="1">
    <location>
        <begin position="328"/>
        <end position="353"/>
    </location>
</feature>
<feature type="transmembrane region" description="Helical" evidence="1">
    <location>
        <begin position="365"/>
        <end position="389"/>
    </location>
</feature>
<sequence>MAAPALTGRAPAPAPPRGRGRFALTWALIAAVLAVAFGLSWWATRPPPEGDAGRRALATAQQLQDLGVRTSGTDALARGLDLVAGKLHAIPGLQVDRQHATGVYRFHDRDVAYGVDNVIARQQGESNDTLLVNVHIDSAFEGPGAADDGVAAGALVEAARQLSGEHPKQTVVYLFNGGEEVGLTGADAFTRHPWARDVRSFLNLEAVGSGGLPVMFNAGSGSGGLVDLVGGTARPFGSIVGQTLFGAGLINSDTDSRVWRGAGWPGLDYAIFENGYGYHTPIDRVDRIDPGTAQSYVDLAAGYARSAAAGSPQQTGTPPYYFDVLSRFWVTASPLGALIGLLVLAAVLGVLVWRTRDVRRILVSAATGLAGLLLAVLAGVLAGVLQWLAGGSESWFAHPWLVYLVPLPLSALGFLLPQLRRRSTVDPVVVWYGGLTLVTFLGLLAAVFGLGAAYLLWTAAALGVVATLVALPLRGRWRYLPPVAAVLVQCVLVAEFAHSLFSLAVPVLGRLPAAFPLDPVLGVIAALIGALLALALAPLIVHARRVRWFAAATVVVTVAGLVFSALTSPYSSTRPKYVGAYQVQGDGPPRIEFEGRDPRTPAELGLVGDVARATGLRTTGDTLAATAVDVPAGALTFTPGPAAIGLRLAPTGANLVRVTVTGAVTALGGRPFAGGEAVLDLAGLPGGYTTTIQRTGPVHILVEQVFRRTGPDMAKVLTALPPWTVPEGRTISQQTFDG</sequence>
<dbReference type="Pfam" id="PF04389">
    <property type="entry name" value="Peptidase_M28"/>
    <property type="match status" value="1"/>
</dbReference>
<name>A0ABP6XI92_9PSEU</name>
<evidence type="ECO:0000256" key="1">
    <source>
        <dbReference type="SAM" id="Phobius"/>
    </source>
</evidence>
<organism evidence="3 4">
    <name type="scientific">Amycolatopsis ultiminotia</name>
    <dbReference type="NCBI Taxonomy" id="543629"/>
    <lineage>
        <taxon>Bacteria</taxon>
        <taxon>Bacillati</taxon>
        <taxon>Actinomycetota</taxon>
        <taxon>Actinomycetes</taxon>
        <taxon>Pseudonocardiales</taxon>
        <taxon>Pseudonocardiaceae</taxon>
        <taxon>Amycolatopsis</taxon>
    </lineage>
</organism>
<feature type="transmembrane region" description="Helical" evidence="1">
    <location>
        <begin position="454"/>
        <end position="473"/>
    </location>
</feature>
<feature type="domain" description="Peptidase M28" evidence="2">
    <location>
        <begin position="117"/>
        <end position="302"/>
    </location>
</feature>
<evidence type="ECO:0000259" key="2">
    <source>
        <dbReference type="Pfam" id="PF04389"/>
    </source>
</evidence>
<protein>
    <recommendedName>
        <fullName evidence="2">Peptidase M28 domain-containing protein</fullName>
    </recommendedName>
</protein>
<dbReference type="InterPro" id="IPR045175">
    <property type="entry name" value="M28_fam"/>
</dbReference>
<keyword evidence="1" id="KW-0472">Membrane</keyword>
<accession>A0ABP6XI92</accession>
<feature type="transmembrane region" description="Helical" evidence="1">
    <location>
        <begin position="395"/>
        <end position="416"/>
    </location>
</feature>
<feature type="transmembrane region" description="Helical" evidence="1">
    <location>
        <begin position="428"/>
        <end position="448"/>
    </location>
</feature>
<feature type="transmembrane region" description="Helical" evidence="1">
    <location>
        <begin position="548"/>
        <end position="566"/>
    </location>
</feature>
<dbReference type="Gene3D" id="3.40.630.10">
    <property type="entry name" value="Zn peptidases"/>
    <property type="match status" value="1"/>
</dbReference>
<keyword evidence="1" id="KW-1133">Transmembrane helix</keyword>
<keyword evidence="1" id="KW-0812">Transmembrane</keyword>
<dbReference type="EMBL" id="BAAAZN010000014">
    <property type="protein sequence ID" value="GAA3567634.1"/>
    <property type="molecule type" value="Genomic_DNA"/>
</dbReference>
<evidence type="ECO:0000313" key="3">
    <source>
        <dbReference type="EMBL" id="GAA3567634.1"/>
    </source>
</evidence>
<feature type="transmembrane region" description="Helical" evidence="1">
    <location>
        <begin position="520"/>
        <end position="541"/>
    </location>
</feature>
<dbReference type="Proteomes" id="UP001500689">
    <property type="component" value="Unassembled WGS sequence"/>
</dbReference>
<feature type="transmembrane region" description="Helical" evidence="1">
    <location>
        <begin position="23"/>
        <end position="43"/>
    </location>
</feature>
<comment type="caution">
    <text evidence="3">The sequence shown here is derived from an EMBL/GenBank/DDBJ whole genome shotgun (WGS) entry which is preliminary data.</text>
</comment>
<dbReference type="InterPro" id="IPR007484">
    <property type="entry name" value="Peptidase_M28"/>
</dbReference>
<evidence type="ECO:0000313" key="4">
    <source>
        <dbReference type="Proteomes" id="UP001500689"/>
    </source>
</evidence>
<proteinExistence type="predicted"/>
<dbReference type="PANTHER" id="PTHR12147:SF26">
    <property type="entry name" value="PEPTIDASE M28 DOMAIN-CONTAINING PROTEIN"/>
    <property type="match status" value="1"/>
</dbReference>
<feature type="transmembrane region" description="Helical" evidence="1">
    <location>
        <begin position="485"/>
        <end position="508"/>
    </location>
</feature>
<gene>
    <name evidence="3" type="ORF">GCM10022222_59480</name>
</gene>
<dbReference type="SUPFAM" id="SSF53187">
    <property type="entry name" value="Zn-dependent exopeptidases"/>
    <property type="match status" value="1"/>
</dbReference>
<reference evidence="4" key="1">
    <citation type="journal article" date="2019" name="Int. J. Syst. Evol. Microbiol.">
        <title>The Global Catalogue of Microorganisms (GCM) 10K type strain sequencing project: providing services to taxonomists for standard genome sequencing and annotation.</title>
        <authorList>
            <consortium name="The Broad Institute Genomics Platform"/>
            <consortium name="The Broad Institute Genome Sequencing Center for Infectious Disease"/>
            <person name="Wu L."/>
            <person name="Ma J."/>
        </authorList>
    </citation>
    <scope>NUCLEOTIDE SEQUENCE [LARGE SCALE GENOMIC DNA]</scope>
    <source>
        <strain evidence="4">JCM 16898</strain>
    </source>
</reference>